<dbReference type="RefSeq" id="XP_502014.1">
    <property type="nucleotide sequence ID" value="XM_502014.1"/>
</dbReference>
<dbReference type="eggNOG" id="KOG3015">
    <property type="taxonomic scope" value="Eukaryota"/>
</dbReference>
<name>A0A1D8NBT5_YARLL</name>
<protein>
    <submittedName>
        <fullName evidence="6">Uncharacterized protein</fullName>
    </submittedName>
</protein>
<dbReference type="Gene3D" id="3.30.2180.10">
    <property type="entry name" value="ATP12-like"/>
    <property type="match status" value="1"/>
</dbReference>
<dbReference type="GO" id="GO:0033615">
    <property type="term" value="P:mitochondrial proton-transporting ATP synthase complex assembly"/>
    <property type="evidence" value="ECO:0007669"/>
    <property type="project" value="TreeGrafter"/>
</dbReference>
<evidence type="ECO:0000256" key="2">
    <source>
        <dbReference type="ARBA" id="ARBA00008231"/>
    </source>
</evidence>
<evidence type="ECO:0000256" key="3">
    <source>
        <dbReference type="ARBA" id="ARBA00022946"/>
    </source>
</evidence>
<keyword evidence="5" id="KW-0143">Chaperone</keyword>
<dbReference type="SUPFAM" id="SSF160909">
    <property type="entry name" value="ATP12-like"/>
    <property type="match status" value="1"/>
</dbReference>
<evidence type="ECO:0000256" key="4">
    <source>
        <dbReference type="ARBA" id="ARBA00023128"/>
    </source>
</evidence>
<dbReference type="Proteomes" id="UP000182444">
    <property type="component" value="Chromosome 1C"/>
</dbReference>
<dbReference type="AlphaFoldDB" id="A0A1D8NBT5"/>
<dbReference type="Pfam" id="PF07542">
    <property type="entry name" value="ATP12"/>
    <property type="match status" value="1"/>
</dbReference>
<comment type="similarity">
    <text evidence="2">Belongs to the ATP12 family.</text>
</comment>
<evidence type="ECO:0000313" key="9">
    <source>
        <dbReference type="Proteomes" id="UP000182444"/>
    </source>
</evidence>
<dbReference type="VEuPathDB" id="FungiDB:YALI0_C19448g"/>
<dbReference type="InterPro" id="IPR042272">
    <property type="entry name" value="ATP12_ATP_synth-F1-assembly_N"/>
</dbReference>
<dbReference type="KEGG" id="yli:2909940"/>
<evidence type="ECO:0000313" key="8">
    <source>
        <dbReference type="EMBL" id="RDW24198.1"/>
    </source>
</evidence>
<dbReference type="VEuPathDB" id="FungiDB:YALI1_C26837g"/>
<evidence type="ECO:0000256" key="1">
    <source>
        <dbReference type="ARBA" id="ARBA00004173"/>
    </source>
</evidence>
<proteinExistence type="inferred from homology"/>
<sequence>MLARHISKQAVRHASNLSLENAGPLMSGLARVVQPDKKEKVSPIQVKGLKRFWEELAVKDLENGNITVTLGGKSLRTMGQHDLILPATKKPLAHLLMHEWQVLPSLKLKNHSVPLTSLVSRAIDISKSPAVRDAAIKDIMPYIDTDALLIFEPSDSYQGRLRAAQENDFRPVIADAEKFWGVTLKSMDSDKGLLGNRQTAEDKEAVKQWAYTLSPWQLAALERATLTSKSFICGAFLISGKLTPTQVAELVGLETKFQVERWGEVEDTHDVDFCDIRRHLASCSLLARM</sequence>
<dbReference type="GeneID" id="2909940"/>
<dbReference type="InterPro" id="IPR023335">
    <property type="entry name" value="ATP12_ortho_dom_sf"/>
</dbReference>
<evidence type="ECO:0000256" key="5">
    <source>
        <dbReference type="ARBA" id="ARBA00023186"/>
    </source>
</evidence>
<reference evidence="8 10" key="2">
    <citation type="submission" date="2018-07" db="EMBL/GenBank/DDBJ databases">
        <title>Draft Genome Assemblies for Five Robust Yarrowia lipolytica Strains Exhibiting High Lipid Production and Pentose Sugar Utilization and Sugar Alcohol Secretion from Undetoxified Lignocellulosic Biomass Hydrolysates.</title>
        <authorList>
            <consortium name="DOE Joint Genome Institute"/>
            <person name="Walker C."/>
            <person name="Ryu S."/>
            <person name="Na H."/>
            <person name="Zane M."/>
            <person name="LaButti K."/>
            <person name="Lipzen A."/>
            <person name="Haridas S."/>
            <person name="Barry K."/>
            <person name="Grigoriev I.V."/>
            <person name="Quarterman J."/>
            <person name="Slininger P."/>
            <person name="Dien B."/>
            <person name="Trinh C.T."/>
        </authorList>
    </citation>
    <scope>NUCLEOTIDE SEQUENCE [LARGE SCALE GENOMIC DNA]</scope>
    <source>
        <strain evidence="8 10">YB392</strain>
    </source>
</reference>
<dbReference type="OMA" id="WDPVLHW"/>
<evidence type="ECO:0000313" key="10">
    <source>
        <dbReference type="Proteomes" id="UP000256601"/>
    </source>
</evidence>
<dbReference type="OrthoDB" id="5322896at2759"/>
<dbReference type="VEuPathDB" id="FungiDB:YALI1_C27442g"/>
<reference evidence="6 9" key="1">
    <citation type="journal article" date="2016" name="PLoS ONE">
        <title>Sequence Assembly of Yarrowia lipolytica Strain W29/CLIB89 Shows Transposable Element Diversity.</title>
        <authorList>
            <person name="Magnan C."/>
            <person name="Yu J."/>
            <person name="Chang I."/>
            <person name="Jahn E."/>
            <person name="Kanomata Y."/>
            <person name="Wu J."/>
            <person name="Zeller M."/>
            <person name="Oakes M."/>
            <person name="Baldi P."/>
            <person name="Sandmeyer S."/>
        </authorList>
    </citation>
    <scope>NUCLEOTIDE SEQUENCE [LARGE SCALE GENOMIC DNA]</scope>
    <source>
        <strain evidence="6">CLIB89</strain>
        <strain evidence="9">CLIB89(W29)</strain>
    </source>
</reference>
<dbReference type="EMBL" id="CP017555">
    <property type="protein sequence ID" value="AOW03096.1"/>
    <property type="molecule type" value="Genomic_DNA"/>
</dbReference>
<evidence type="ECO:0000313" key="6">
    <source>
        <dbReference type="EMBL" id="AOW03096.1"/>
    </source>
</evidence>
<dbReference type="PANTHER" id="PTHR21013:SF10">
    <property type="entry name" value="ATP SYNTHASE MITOCHONDRIAL F1 COMPLEX ASSEMBLY FACTOR 2"/>
    <property type="match status" value="1"/>
</dbReference>
<comment type="subcellular location">
    <subcellularLocation>
        <location evidence="1">Mitochondrion</location>
    </subcellularLocation>
</comment>
<organism evidence="6 9">
    <name type="scientific">Yarrowia lipolytica</name>
    <name type="common">Candida lipolytica</name>
    <dbReference type="NCBI Taxonomy" id="4952"/>
    <lineage>
        <taxon>Eukaryota</taxon>
        <taxon>Fungi</taxon>
        <taxon>Dikarya</taxon>
        <taxon>Ascomycota</taxon>
        <taxon>Saccharomycotina</taxon>
        <taxon>Dipodascomycetes</taxon>
        <taxon>Dipodascales</taxon>
        <taxon>Dipodascales incertae sedis</taxon>
        <taxon>Yarrowia</taxon>
    </lineage>
</organism>
<dbReference type="EMBL" id="KZ859045">
    <property type="protein sequence ID" value="RDW24198.1"/>
    <property type="molecule type" value="Genomic_DNA"/>
</dbReference>
<dbReference type="GO" id="GO:0005739">
    <property type="term" value="C:mitochondrion"/>
    <property type="evidence" value="ECO:0007669"/>
    <property type="project" value="UniProtKB-SubCell"/>
</dbReference>
<dbReference type="Gene3D" id="1.10.3580.10">
    <property type="entry name" value="ATP12 ATPase"/>
    <property type="match status" value="1"/>
</dbReference>
<gene>
    <name evidence="8" type="ORF">B0I71DRAFT_134708</name>
    <name evidence="6" type="ORF">YALI1_C26837g</name>
    <name evidence="7" type="ORF">YALI1_C27442g</name>
</gene>
<dbReference type="InterPro" id="IPR011419">
    <property type="entry name" value="ATP12_ATP_synth-F1-assembly"/>
</dbReference>
<dbReference type="Proteomes" id="UP000256601">
    <property type="component" value="Unassembled WGS sequence"/>
</dbReference>
<evidence type="ECO:0000313" key="7">
    <source>
        <dbReference type="EMBL" id="AOW03120.1"/>
    </source>
</evidence>
<dbReference type="PANTHER" id="PTHR21013">
    <property type="entry name" value="ATP SYNTHASE MITOCHONDRIAL F1 COMPLEX ASSEMBLY FACTOR 2/ATP12 PROTEIN, MITOCHONDRIAL PRECURSOR"/>
    <property type="match status" value="1"/>
</dbReference>
<accession>A0A1D8NBT5</accession>
<dbReference type="EMBL" id="CP017555">
    <property type="protein sequence ID" value="AOW03120.1"/>
    <property type="molecule type" value="Genomic_DNA"/>
</dbReference>
<keyword evidence="4" id="KW-0496">Mitochondrion</keyword>
<keyword evidence="3" id="KW-0809">Transit peptide</keyword>